<organism evidence="2 3">
    <name type="scientific">Raphanus sativus</name>
    <name type="common">Radish</name>
    <name type="synonym">Raphanus raphanistrum var. sativus</name>
    <dbReference type="NCBI Taxonomy" id="3726"/>
    <lineage>
        <taxon>Eukaryota</taxon>
        <taxon>Viridiplantae</taxon>
        <taxon>Streptophyta</taxon>
        <taxon>Embryophyta</taxon>
        <taxon>Tracheophyta</taxon>
        <taxon>Spermatophyta</taxon>
        <taxon>Magnoliopsida</taxon>
        <taxon>eudicotyledons</taxon>
        <taxon>Gunneridae</taxon>
        <taxon>Pentapetalae</taxon>
        <taxon>rosids</taxon>
        <taxon>malvids</taxon>
        <taxon>Brassicales</taxon>
        <taxon>Brassicaceae</taxon>
        <taxon>Brassiceae</taxon>
        <taxon>Raphanus</taxon>
    </lineage>
</organism>
<dbReference type="SUPFAM" id="SSF81383">
    <property type="entry name" value="F-box domain"/>
    <property type="match status" value="1"/>
</dbReference>
<sequence>MENRICDLPDDLILEIMNFIPTKDAVATTILSKRWRLIWTMLPTLEYKDSGSGTIGWFVEKSLQLHKAPKLERLTIELGPHSHVDVDVEKCLENAVNRGVHELDLNLLWNAEITSFPKSLHTCDTLVDLVLSNKILVDVPSQVDLPSLLYLSLIDVVYKDEDSLAGLLSSSSVLHWLMVQRRKDDNLTNFTVKVSSLKTLYYESAWPMDEPVEEGDDDDDDDDLIGSLVIDTPALDDISLITVCEDCCLIDNMSCLDEANISHVIYPDDKFLKSLSSVKHLYLCLTNPMVGSSNDVKFSRLIEFYFLTKTVDWLEPLMFFLQNSAQLKFLTIHTEHESPSPPWNQPSSIPGCLSSHLEIFVWNNYEGRDDEKQLLSYILANSECLKRAEINLIATCNLEERQKEIQSMPRISTSSRLLFPTQMNLLFNGYCYRH</sequence>
<dbReference type="SMART" id="SM00579">
    <property type="entry name" value="FBD"/>
    <property type="match status" value="1"/>
</dbReference>
<dbReference type="KEGG" id="rsz:108809993"/>
<dbReference type="Pfam" id="PF24758">
    <property type="entry name" value="LRR_At5g56370"/>
    <property type="match status" value="1"/>
</dbReference>
<keyword evidence="2" id="KW-1185">Reference proteome</keyword>
<dbReference type="InterPro" id="IPR036047">
    <property type="entry name" value="F-box-like_dom_sf"/>
</dbReference>
<dbReference type="InterPro" id="IPR050232">
    <property type="entry name" value="FBL13/AtMIF1-like"/>
</dbReference>
<gene>
    <name evidence="3" type="primary">LOC108809993</name>
</gene>
<dbReference type="Pfam" id="PF00646">
    <property type="entry name" value="F-box"/>
    <property type="match status" value="1"/>
</dbReference>
<dbReference type="OrthoDB" id="1089328at2759"/>
<protein>
    <submittedName>
        <fullName evidence="3">F-box/FBD/LRR-repeat protein At1g22000</fullName>
    </submittedName>
</protein>
<dbReference type="InterPro" id="IPR001810">
    <property type="entry name" value="F-box_dom"/>
</dbReference>
<dbReference type="Proteomes" id="UP000504610">
    <property type="component" value="Chromosome 6"/>
</dbReference>
<name>A0A6J0JS90_RAPSA</name>
<dbReference type="GeneID" id="108809993"/>
<dbReference type="InterPro" id="IPR053781">
    <property type="entry name" value="F-box_AtFBL13-like"/>
</dbReference>
<dbReference type="PANTHER" id="PTHR31900">
    <property type="entry name" value="F-BOX/RNI SUPERFAMILY PROTEIN-RELATED"/>
    <property type="match status" value="1"/>
</dbReference>
<dbReference type="InterPro" id="IPR006566">
    <property type="entry name" value="FBD"/>
</dbReference>
<dbReference type="PANTHER" id="PTHR31900:SF34">
    <property type="entry name" value="EMB|CAB62440.1-RELATED"/>
    <property type="match status" value="1"/>
</dbReference>
<dbReference type="SUPFAM" id="SSF52058">
    <property type="entry name" value="L domain-like"/>
    <property type="match status" value="1"/>
</dbReference>
<feature type="domain" description="F-box" evidence="1">
    <location>
        <begin position="2"/>
        <end position="50"/>
    </location>
</feature>
<evidence type="ECO:0000313" key="2">
    <source>
        <dbReference type="Proteomes" id="UP000504610"/>
    </source>
</evidence>
<dbReference type="RefSeq" id="XP_018437624.2">
    <property type="nucleotide sequence ID" value="XM_018582122.2"/>
</dbReference>
<dbReference type="InterPro" id="IPR055411">
    <property type="entry name" value="LRR_FXL15/At3g58940/PEG3-like"/>
</dbReference>
<accession>A0A6J0JS90</accession>
<dbReference type="AlphaFoldDB" id="A0A6J0JS90"/>
<proteinExistence type="predicted"/>
<evidence type="ECO:0000259" key="1">
    <source>
        <dbReference type="PROSITE" id="PS50181"/>
    </source>
</evidence>
<dbReference type="CDD" id="cd22160">
    <property type="entry name" value="F-box_AtFBL13-like"/>
    <property type="match status" value="1"/>
</dbReference>
<reference evidence="3" key="2">
    <citation type="submission" date="2025-08" db="UniProtKB">
        <authorList>
            <consortium name="RefSeq"/>
        </authorList>
    </citation>
    <scope>IDENTIFICATION</scope>
    <source>
        <tissue evidence="3">Leaf</tissue>
    </source>
</reference>
<dbReference type="SMART" id="SM00256">
    <property type="entry name" value="FBOX"/>
    <property type="match status" value="1"/>
</dbReference>
<reference evidence="2" key="1">
    <citation type="journal article" date="2019" name="Database">
        <title>The radish genome database (RadishGD): an integrated information resource for radish genomics.</title>
        <authorList>
            <person name="Yu H.J."/>
            <person name="Baek S."/>
            <person name="Lee Y.J."/>
            <person name="Cho A."/>
            <person name="Mun J.H."/>
        </authorList>
    </citation>
    <scope>NUCLEOTIDE SEQUENCE [LARGE SCALE GENOMIC DNA]</scope>
    <source>
        <strain evidence="2">cv. WK10039</strain>
    </source>
</reference>
<evidence type="ECO:0000313" key="3">
    <source>
        <dbReference type="RefSeq" id="XP_018437624.2"/>
    </source>
</evidence>
<dbReference type="PROSITE" id="PS50181">
    <property type="entry name" value="FBOX"/>
    <property type="match status" value="1"/>
</dbReference>
<dbReference type="Pfam" id="PF08387">
    <property type="entry name" value="FBD"/>
    <property type="match status" value="1"/>
</dbReference>